<proteinExistence type="predicted"/>
<gene>
    <name evidence="1" type="ORF">Anapl_09834</name>
</gene>
<dbReference type="EMBL" id="KB743157">
    <property type="protein sequence ID" value="EOB00804.1"/>
    <property type="molecule type" value="Genomic_DNA"/>
</dbReference>
<accession>R0L5E1</accession>
<evidence type="ECO:0000313" key="2">
    <source>
        <dbReference type="Proteomes" id="UP000296049"/>
    </source>
</evidence>
<name>R0L5E1_ANAPL</name>
<sequence length="527" mass="59037">MHLGKRFPVAAPATAVGAWQAALSVLLQCKGIPLSQLLALREEPLTVLSPSLFPLHYTNTGPNTGWVLWDKAGPNVETKTQKSGGPVLCGFEEEDSGTRLGKLLLLHSFCRQSPAGAVAVPLPQLRSFLKRYVNDRIRTTVRQRQFQSASLNSEITGTSTGTRSYALRPAVNTFRKEQDFKLKVCTGAIEKQRWYVKHLLQSSHRNGKIAPVRAPQLLKTKSSIPERVQQLQKLTVLGSTRDRLSPAPKLPCCSEAAMLGLTNSDLPSSPQDLVPSPTELRAKRLHPQRPMGRDVTLLPAQNTRPNKLAVYYHIPKAKNCPDATDCSLVFRMALTRYMISEDKLLIHKLQSLTQQTHTCSHHILISKLSDGFSRFWDVAQLQECQPRLVPMCHPAVPRDRKQPRLLAAAHNSQVLNFFHFHTCPPLQRRSGLGYLLCPILNVTRTYFSMPKLNLLFQSQIQLEEMLHFCCQENTTFLLQQSGKNSSPIKVTSKDVEHGEQSSLLWQTKTARAVSLTESLNPIMKLAY</sequence>
<keyword evidence="2" id="KW-1185">Reference proteome</keyword>
<evidence type="ECO:0000313" key="1">
    <source>
        <dbReference type="EMBL" id="EOB00804.1"/>
    </source>
</evidence>
<dbReference type="AlphaFoldDB" id="R0L5E1"/>
<organism evidence="1 2">
    <name type="scientific">Anas platyrhynchos</name>
    <name type="common">Mallard</name>
    <name type="synonym">Anas boschas</name>
    <dbReference type="NCBI Taxonomy" id="8839"/>
    <lineage>
        <taxon>Eukaryota</taxon>
        <taxon>Metazoa</taxon>
        <taxon>Chordata</taxon>
        <taxon>Craniata</taxon>
        <taxon>Vertebrata</taxon>
        <taxon>Euteleostomi</taxon>
        <taxon>Archelosauria</taxon>
        <taxon>Archosauria</taxon>
        <taxon>Dinosauria</taxon>
        <taxon>Saurischia</taxon>
        <taxon>Theropoda</taxon>
        <taxon>Coelurosauria</taxon>
        <taxon>Aves</taxon>
        <taxon>Neognathae</taxon>
        <taxon>Galloanserae</taxon>
        <taxon>Anseriformes</taxon>
        <taxon>Anatidae</taxon>
        <taxon>Anatinae</taxon>
        <taxon>Anas</taxon>
    </lineage>
</organism>
<dbReference type="Proteomes" id="UP000296049">
    <property type="component" value="Unassembled WGS sequence"/>
</dbReference>
<protein>
    <submittedName>
        <fullName evidence="1">Uncharacterized protein</fullName>
    </submittedName>
</protein>
<reference evidence="2" key="1">
    <citation type="journal article" date="2013" name="Nat. Genet.">
        <title>The duck genome and transcriptome provide insight into an avian influenza virus reservoir species.</title>
        <authorList>
            <person name="Huang Y."/>
            <person name="Li Y."/>
            <person name="Burt D.W."/>
            <person name="Chen H."/>
            <person name="Zhang Y."/>
            <person name="Qian W."/>
            <person name="Kim H."/>
            <person name="Gan S."/>
            <person name="Zhao Y."/>
            <person name="Li J."/>
            <person name="Yi K."/>
            <person name="Feng H."/>
            <person name="Zhu P."/>
            <person name="Li B."/>
            <person name="Liu Q."/>
            <person name="Fairley S."/>
            <person name="Magor K.E."/>
            <person name="Du Z."/>
            <person name="Hu X."/>
            <person name="Goodman L."/>
            <person name="Tafer H."/>
            <person name="Vignal A."/>
            <person name="Lee T."/>
            <person name="Kim K.W."/>
            <person name="Sheng Z."/>
            <person name="An Y."/>
            <person name="Searle S."/>
            <person name="Herrero J."/>
            <person name="Groenen M.A."/>
            <person name="Crooijmans R.P."/>
            <person name="Faraut T."/>
            <person name="Cai Q."/>
            <person name="Webster R.G."/>
            <person name="Aldridge J.R."/>
            <person name="Warren W.C."/>
            <person name="Bartschat S."/>
            <person name="Kehr S."/>
            <person name="Marz M."/>
            <person name="Stadler P.F."/>
            <person name="Smith J."/>
            <person name="Kraus R.H."/>
            <person name="Zhao Y."/>
            <person name="Ren L."/>
            <person name="Fei J."/>
            <person name="Morisson M."/>
            <person name="Kaiser P."/>
            <person name="Griffin D.K."/>
            <person name="Rao M."/>
            <person name="Pitel F."/>
            <person name="Wang J."/>
            <person name="Li N."/>
        </authorList>
    </citation>
    <scope>NUCLEOTIDE SEQUENCE [LARGE SCALE GENOMIC DNA]</scope>
</reference>